<protein>
    <submittedName>
        <fullName evidence="2">Uncharacterized protein</fullName>
    </submittedName>
</protein>
<proteinExistence type="predicted"/>
<feature type="chain" id="PRO_5021702734" evidence="1">
    <location>
        <begin position="27"/>
        <end position="739"/>
    </location>
</feature>
<feature type="signal peptide" evidence="1">
    <location>
        <begin position="1"/>
        <end position="26"/>
    </location>
</feature>
<dbReference type="AlphaFoldDB" id="A0A559KC21"/>
<dbReference type="OrthoDB" id="2675985at2"/>
<dbReference type="EMBL" id="VNJI01000013">
    <property type="protein sequence ID" value="TVY09665.1"/>
    <property type="molecule type" value="Genomic_DNA"/>
</dbReference>
<organism evidence="2 3">
    <name type="scientific">Paenibacillus cremeus</name>
    <dbReference type="NCBI Taxonomy" id="2163881"/>
    <lineage>
        <taxon>Bacteria</taxon>
        <taxon>Bacillati</taxon>
        <taxon>Bacillota</taxon>
        <taxon>Bacilli</taxon>
        <taxon>Bacillales</taxon>
        <taxon>Paenibacillaceae</taxon>
        <taxon>Paenibacillus</taxon>
    </lineage>
</organism>
<accession>A0A559KC21</accession>
<reference evidence="2 3" key="1">
    <citation type="submission" date="2019-07" db="EMBL/GenBank/DDBJ databases">
        <authorList>
            <person name="Kim J."/>
        </authorList>
    </citation>
    <scope>NUCLEOTIDE SEQUENCE [LARGE SCALE GENOMIC DNA]</scope>
    <source>
        <strain evidence="2 3">JC52</strain>
    </source>
</reference>
<comment type="caution">
    <text evidence="2">The sequence shown here is derived from an EMBL/GenBank/DDBJ whole genome shotgun (WGS) entry which is preliminary data.</text>
</comment>
<keyword evidence="3" id="KW-1185">Reference proteome</keyword>
<evidence type="ECO:0000256" key="1">
    <source>
        <dbReference type="SAM" id="SignalP"/>
    </source>
</evidence>
<evidence type="ECO:0000313" key="2">
    <source>
        <dbReference type="EMBL" id="TVY09665.1"/>
    </source>
</evidence>
<sequence length="739" mass="80205">MKLKQRSSILLLAAALTFTSACPARADDGGGTTVPPSGSSTVFSTGSAPALGQIPIGNTGSIVLKNVMLLPEQGKQTVTFTLTVNNEGSSDLLFIDYWVRLKTTTGNQISVHVLPQDKDKNRVTPKSSLDISFYAEVNESTELKDLIFQFIKWDFNQSSFERTIGEIAVPSDYSIVTSAGEAQTIQMASSPVKTSIKKVLLSKNEKNYTPTVVLTLDNAGTRSAQLPGYQYLLRTTEGYMYPLDLRGGKDLTINPQMSKDVELTGSVPVSVSTEGWQLVIIQNAADLKLNLPIAFFAMPAVSQADTVDSGKPYPFTTNAGTYTATLNNIQRLPWEDQDIVTASLTLSNTGTESLPIPDLTGYFMLDDAVKVETKLVRTDKVIGLAPNGAAQFQFVGKIPYTYEFAKIKLVLQEKTAGGDAAASGTSGSSGVSSSGQPSDLLEFVHQSELLQVPYHNIGEAYKIKSVGRRASYKVSTVATYKGETGDTFAVQLEASNLEKRFTDVTKLVAHFKTIDGTVYPANVSEIKKKISPGGAALLLLTSSIPKGLSTTGMTLMIGEAVTEDKLTEVDKKPDAYVNAAVLWLPEEQTNVAEQFKELDLEPYKFSMSKIYTQLNSEGVTLTFDYELSKNLLLESNMEGRKLIINLEDENGKVSLSKEFDLKALEGSADGGGSSGGSVTNDAGALKLGKHEEFKVVVNDRNLIYALQFLKTYKLNVYDAFQGQKKLLASRQIAWFTQTD</sequence>
<dbReference type="PROSITE" id="PS51257">
    <property type="entry name" value="PROKAR_LIPOPROTEIN"/>
    <property type="match status" value="1"/>
</dbReference>
<dbReference type="Proteomes" id="UP000317036">
    <property type="component" value="Unassembled WGS sequence"/>
</dbReference>
<name>A0A559KC21_9BACL</name>
<gene>
    <name evidence="2" type="ORF">FPZ49_12450</name>
</gene>
<evidence type="ECO:0000313" key="3">
    <source>
        <dbReference type="Proteomes" id="UP000317036"/>
    </source>
</evidence>
<keyword evidence="1" id="KW-0732">Signal</keyword>